<sequence>MIPIIGAMIGFYAVARCIEMIYRNNSIFIRIFALIAIFIQVLGILILFVQGASINSNLQWYLPR</sequence>
<evidence type="ECO:0000256" key="1">
    <source>
        <dbReference type="SAM" id="Phobius"/>
    </source>
</evidence>
<feature type="transmembrane region" description="Helical" evidence="1">
    <location>
        <begin position="27"/>
        <end position="49"/>
    </location>
</feature>
<keyword evidence="1" id="KW-0812">Transmembrane</keyword>
<proteinExistence type="predicted"/>
<name>A0A7G9A4P6_9VIRU</name>
<keyword evidence="1" id="KW-1133">Transmembrane helix</keyword>
<accession>A0A7G9A4P6</accession>
<protein>
    <submittedName>
        <fullName evidence="2">Uncharacterized protein</fullName>
    </submittedName>
</protein>
<organism evidence="2">
    <name type="scientific">Bacteriophage sp</name>
    <dbReference type="NCBI Taxonomy" id="38018"/>
    <lineage>
        <taxon>Viruses</taxon>
    </lineage>
</organism>
<reference evidence="2" key="1">
    <citation type="submission" date="2020-07" db="EMBL/GenBank/DDBJ databases">
        <title>Dissolved microcystin release linked to lysis of a Microcystis spp. bloom in Lake Erie (USA) attributed to a novel cyanophage.</title>
        <authorList>
            <person name="McKindles K.M."/>
            <person name="Manes M.A."/>
            <person name="DeMarco J.R."/>
            <person name="McClure A."/>
            <person name="McKay R.M."/>
            <person name="Davis T.W."/>
            <person name="Bullerjahn G.S."/>
        </authorList>
    </citation>
    <scope>NUCLEOTIDE SEQUENCE</scope>
</reference>
<keyword evidence="1" id="KW-0472">Membrane</keyword>
<evidence type="ECO:0000313" key="2">
    <source>
        <dbReference type="EMBL" id="QNL31719.1"/>
    </source>
</evidence>
<dbReference type="EMBL" id="MT840189">
    <property type="protein sequence ID" value="QNL31719.1"/>
    <property type="molecule type" value="Genomic_DNA"/>
</dbReference>